<protein>
    <submittedName>
        <fullName evidence="1">Uncharacterized protein</fullName>
    </submittedName>
</protein>
<comment type="caution">
    <text evidence="1">The sequence shown here is derived from an EMBL/GenBank/DDBJ whole genome shotgun (WGS) entry which is preliminary data.</text>
</comment>
<name>A0ABT9W9Y4_9BACL</name>
<reference evidence="1 2" key="1">
    <citation type="submission" date="2023-07" db="EMBL/GenBank/DDBJ databases">
        <title>Sorghum-associated microbial communities from plants grown in Nebraska, USA.</title>
        <authorList>
            <person name="Schachtman D."/>
        </authorList>
    </citation>
    <scope>NUCLEOTIDE SEQUENCE [LARGE SCALE GENOMIC DNA]</scope>
    <source>
        <strain evidence="1 2">DS1314</strain>
    </source>
</reference>
<evidence type="ECO:0000313" key="2">
    <source>
        <dbReference type="Proteomes" id="UP001233836"/>
    </source>
</evidence>
<proteinExistence type="predicted"/>
<sequence>MKRYIEFSFYLPFFDLIDDEFEGSDLEELTKQLNIKINFTELYDHYLSYGEGASRAGKGDIFVFFTKDNSDDFILIDLFSDFTDQHNMVKLGVRYEIKQDNDKRIKNILNNLHSRAEIKSKIEESNEDSLKLEIKNEEYPKEIRYGDQTYLKNIHYKTL</sequence>
<evidence type="ECO:0000313" key="1">
    <source>
        <dbReference type="EMBL" id="MDQ0170073.1"/>
    </source>
</evidence>
<accession>A0ABT9W9Y4</accession>
<keyword evidence="2" id="KW-1185">Reference proteome</keyword>
<dbReference type="Proteomes" id="UP001233836">
    <property type="component" value="Unassembled WGS sequence"/>
</dbReference>
<dbReference type="EMBL" id="JAUSTI010000003">
    <property type="protein sequence ID" value="MDQ0170073.1"/>
    <property type="molecule type" value="Genomic_DNA"/>
</dbReference>
<organism evidence="1 2">
    <name type="scientific">Paenibacillus tundrae</name>
    <dbReference type="NCBI Taxonomy" id="528187"/>
    <lineage>
        <taxon>Bacteria</taxon>
        <taxon>Bacillati</taxon>
        <taxon>Bacillota</taxon>
        <taxon>Bacilli</taxon>
        <taxon>Bacillales</taxon>
        <taxon>Paenibacillaceae</taxon>
        <taxon>Paenibacillus</taxon>
    </lineage>
</organism>
<dbReference type="RefSeq" id="WP_307214319.1">
    <property type="nucleotide sequence ID" value="NZ_JAUSTI010000003.1"/>
</dbReference>
<gene>
    <name evidence="1" type="ORF">J2T19_001513</name>
</gene>